<comment type="caution">
    <text evidence="3">The sequence shown here is derived from an EMBL/GenBank/DDBJ whole genome shotgun (WGS) entry which is preliminary data.</text>
</comment>
<evidence type="ECO:0000256" key="1">
    <source>
        <dbReference type="SAM" id="MobiDB-lite"/>
    </source>
</evidence>
<dbReference type="OrthoDB" id="3296464at2"/>
<keyword evidence="2" id="KW-1133">Transmembrane helix</keyword>
<keyword evidence="2" id="KW-0812">Transmembrane</keyword>
<dbReference type="Proteomes" id="UP000294901">
    <property type="component" value="Unassembled WGS sequence"/>
</dbReference>
<sequence length="350" mass="36525">MDGSARPPQTDDVELPPTGEYTLLPEYDSGTYAGPAEPAAISLPRISDYWPDQDDRPRAAPEQPRRRFPLRLVAMTATALAVLGVSGVVVTRLVSDDSPVPPPAAAPDPEIIVGAAPSAPVSIEPAPPAASTSPSTPASTPASSPAVTTPPPPAGPAFEAGTFVLASGLTEINVSLGRPPRNGIAKVSSPDSSGVVPDAKLDGTELTLTAERKSDEGTGDVTVVLDERITWTIRMDGGVRNGNFDLAAGSVRDLFFDGGANRLELTLPRQEREIEIRMTGGVREWRIGTEGEFEVKVRVRKGAGEISLNGDRDEGVDRGEVVRSRGSDEKSGGLTIEAVGGIGSLKVSPL</sequence>
<evidence type="ECO:0000313" key="4">
    <source>
        <dbReference type="Proteomes" id="UP000294901"/>
    </source>
</evidence>
<evidence type="ECO:0000256" key="2">
    <source>
        <dbReference type="SAM" id="Phobius"/>
    </source>
</evidence>
<feature type="region of interest" description="Disordered" evidence="1">
    <location>
        <begin position="119"/>
        <end position="159"/>
    </location>
</feature>
<name>A0A4R6JB10_9ACTN</name>
<feature type="compositionally biased region" description="Basic and acidic residues" evidence="1">
    <location>
        <begin position="53"/>
        <end position="63"/>
    </location>
</feature>
<proteinExistence type="predicted"/>
<feature type="compositionally biased region" description="Low complexity" evidence="1">
    <location>
        <begin position="129"/>
        <end position="147"/>
    </location>
</feature>
<reference evidence="3 4" key="1">
    <citation type="submission" date="2019-03" db="EMBL/GenBank/DDBJ databases">
        <title>Sequencing the genomes of 1000 actinobacteria strains.</title>
        <authorList>
            <person name="Klenk H.-P."/>
        </authorList>
    </citation>
    <scope>NUCLEOTIDE SEQUENCE [LARGE SCALE GENOMIC DNA]</scope>
    <source>
        <strain evidence="3 4">DSM 43805</strain>
    </source>
</reference>
<dbReference type="EMBL" id="SNWR01000002">
    <property type="protein sequence ID" value="TDO31675.1"/>
    <property type="molecule type" value="Genomic_DNA"/>
</dbReference>
<dbReference type="RefSeq" id="WP_133877744.1">
    <property type="nucleotide sequence ID" value="NZ_BOMD01000074.1"/>
</dbReference>
<protein>
    <submittedName>
        <fullName evidence="3">Uncharacterized protein</fullName>
    </submittedName>
</protein>
<organism evidence="3 4">
    <name type="scientific">Paractinoplanes brasiliensis</name>
    <dbReference type="NCBI Taxonomy" id="52695"/>
    <lineage>
        <taxon>Bacteria</taxon>
        <taxon>Bacillati</taxon>
        <taxon>Actinomycetota</taxon>
        <taxon>Actinomycetes</taxon>
        <taxon>Micromonosporales</taxon>
        <taxon>Micromonosporaceae</taxon>
        <taxon>Paractinoplanes</taxon>
    </lineage>
</organism>
<feature type="transmembrane region" description="Helical" evidence="2">
    <location>
        <begin position="72"/>
        <end position="94"/>
    </location>
</feature>
<feature type="compositionally biased region" description="Low complexity" evidence="1">
    <location>
        <begin position="187"/>
        <end position="198"/>
    </location>
</feature>
<keyword evidence="2" id="KW-0472">Membrane</keyword>
<gene>
    <name evidence="3" type="ORF">C8E87_7102</name>
</gene>
<evidence type="ECO:0000313" key="3">
    <source>
        <dbReference type="EMBL" id="TDO31675.1"/>
    </source>
</evidence>
<feature type="region of interest" description="Disordered" evidence="1">
    <location>
        <begin position="177"/>
        <end position="199"/>
    </location>
</feature>
<accession>A0A4R6JB10</accession>
<dbReference type="AlphaFoldDB" id="A0A4R6JB10"/>
<feature type="region of interest" description="Disordered" evidence="1">
    <location>
        <begin position="1"/>
        <end position="63"/>
    </location>
</feature>
<keyword evidence="4" id="KW-1185">Reference proteome</keyword>